<reference evidence="7 8" key="1">
    <citation type="submission" date="2016-08" db="EMBL/GenBank/DDBJ databases">
        <title>A Parts List for Fungal Cellulosomes Revealed by Comparative Genomics.</title>
        <authorList>
            <consortium name="DOE Joint Genome Institute"/>
            <person name="Haitjema C.H."/>
            <person name="Gilmore S.P."/>
            <person name="Henske J.K."/>
            <person name="Solomon K.V."/>
            <person name="De Groot R."/>
            <person name="Kuo A."/>
            <person name="Mondo S.J."/>
            <person name="Salamov A.A."/>
            <person name="Labutti K."/>
            <person name="Zhao Z."/>
            <person name="Chiniquy J."/>
            <person name="Barry K."/>
            <person name="Brewer H.M."/>
            <person name="Purvine S.O."/>
            <person name="Wright A.T."/>
            <person name="Boxma B."/>
            <person name="Van Alen T."/>
            <person name="Hackstein J.H."/>
            <person name="Baker S.E."/>
            <person name="Grigoriev I.V."/>
            <person name="O'Malley M.A."/>
        </authorList>
    </citation>
    <scope>NUCLEOTIDE SEQUENCE [LARGE SCALE GENOMIC DNA]</scope>
    <source>
        <strain evidence="7 8">S4</strain>
    </source>
</reference>
<comment type="subcellular location">
    <subcellularLocation>
        <location evidence="1">Membrane</location>
        <topology evidence="1">Multi-pass membrane protein</topology>
    </subcellularLocation>
</comment>
<evidence type="ECO:0000256" key="2">
    <source>
        <dbReference type="ARBA" id="ARBA00022692"/>
    </source>
</evidence>
<dbReference type="Gene3D" id="1.20.1540.10">
    <property type="entry name" value="Rhomboid-like"/>
    <property type="match status" value="1"/>
</dbReference>
<keyword evidence="4 6" id="KW-0472">Membrane</keyword>
<accession>A0A1Y1XM16</accession>
<dbReference type="AlphaFoldDB" id="A0A1Y1XM16"/>
<evidence type="ECO:0000256" key="3">
    <source>
        <dbReference type="ARBA" id="ARBA00022989"/>
    </source>
</evidence>
<feature type="transmembrane region" description="Helical" evidence="6">
    <location>
        <begin position="99"/>
        <end position="116"/>
    </location>
</feature>
<protein>
    <recommendedName>
        <fullName evidence="9">Peptidase S54 rhomboid domain-containing protein</fullName>
    </recommendedName>
</protein>
<evidence type="ECO:0000313" key="7">
    <source>
        <dbReference type="EMBL" id="ORX86556.1"/>
    </source>
</evidence>
<dbReference type="SUPFAM" id="SSF144091">
    <property type="entry name" value="Rhomboid-like"/>
    <property type="match status" value="1"/>
</dbReference>
<keyword evidence="2 6" id="KW-0812">Transmembrane</keyword>
<dbReference type="OrthoDB" id="2105897at2759"/>
<feature type="transmembrane region" description="Helical" evidence="6">
    <location>
        <begin position="277"/>
        <end position="296"/>
    </location>
</feature>
<evidence type="ECO:0000256" key="6">
    <source>
        <dbReference type="SAM" id="Phobius"/>
    </source>
</evidence>
<feature type="compositionally biased region" description="Basic and acidic residues" evidence="5">
    <location>
        <begin position="219"/>
        <end position="228"/>
    </location>
</feature>
<proteinExistence type="predicted"/>
<evidence type="ECO:0000313" key="8">
    <source>
        <dbReference type="Proteomes" id="UP000193944"/>
    </source>
</evidence>
<keyword evidence="3 6" id="KW-1133">Transmembrane helix</keyword>
<evidence type="ECO:0000256" key="4">
    <source>
        <dbReference type="ARBA" id="ARBA00023136"/>
    </source>
</evidence>
<dbReference type="GO" id="GO:0016020">
    <property type="term" value="C:membrane"/>
    <property type="evidence" value="ECO:0007669"/>
    <property type="project" value="UniProtKB-SubCell"/>
</dbReference>
<feature type="region of interest" description="Disordered" evidence="5">
    <location>
        <begin position="217"/>
        <end position="237"/>
    </location>
</feature>
<reference evidence="7 8" key="2">
    <citation type="submission" date="2016-08" db="EMBL/GenBank/DDBJ databases">
        <title>Pervasive Adenine N6-methylation of Active Genes in Fungi.</title>
        <authorList>
            <consortium name="DOE Joint Genome Institute"/>
            <person name="Mondo S.J."/>
            <person name="Dannebaum R.O."/>
            <person name="Kuo R.C."/>
            <person name="Labutti K."/>
            <person name="Haridas S."/>
            <person name="Kuo A."/>
            <person name="Salamov A."/>
            <person name="Ahrendt S.R."/>
            <person name="Lipzen A."/>
            <person name="Sullivan W."/>
            <person name="Andreopoulos W.B."/>
            <person name="Clum A."/>
            <person name="Lindquist E."/>
            <person name="Daum C."/>
            <person name="Ramamoorthy G.K."/>
            <person name="Gryganskyi A."/>
            <person name="Culley D."/>
            <person name="Magnuson J.K."/>
            <person name="James T.Y."/>
            <person name="O'Malley M.A."/>
            <person name="Stajich J.E."/>
            <person name="Spatafora J.W."/>
            <person name="Visel A."/>
            <person name="Grigoriev I.V."/>
        </authorList>
    </citation>
    <scope>NUCLEOTIDE SEQUENCE [LARGE SCALE GENOMIC DNA]</scope>
    <source>
        <strain evidence="7 8">S4</strain>
    </source>
</reference>
<name>A0A1Y1XM16_9FUNG</name>
<dbReference type="InterPro" id="IPR035952">
    <property type="entry name" value="Rhomboid-like_sf"/>
</dbReference>
<dbReference type="EMBL" id="MCFG01000020">
    <property type="protein sequence ID" value="ORX86556.1"/>
    <property type="molecule type" value="Genomic_DNA"/>
</dbReference>
<gene>
    <name evidence="7" type="ORF">BCR32DRAFT_324943</name>
</gene>
<evidence type="ECO:0000256" key="1">
    <source>
        <dbReference type="ARBA" id="ARBA00004141"/>
    </source>
</evidence>
<evidence type="ECO:0008006" key="9">
    <source>
        <dbReference type="Google" id="ProtNLM"/>
    </source>
</evidence>
<evidence type="ECO:0000256" key="5">
    <source>
        <dbReference type="SAM" id="MobiDB-lite"/>
    </source>
</evidence>
<keyword evidence="8" id="KW-1185">Reference proteome</keyword>
<organism evidence="7 8">
    <name type="scientific">Anaeromyces robustus</name>
    <dbReference type="NCBI Taxonomy" id="1754192"/>
    <lineage>
        <taxon>Eukaryota</taxon>
        <taxon>Fungi</taxon>
        <taxon>Fungi incertae sedis</taxon>
        <taxon>Chytridiomycota</taxon>
        <taxon>Chytridiomycota incertae sedis</taxon>
        <taxon>Neocallimastigomycetes</taxon>
        <taxon>Neocallimastigales</taxon>
        <taxon>Neocallimastigaceae</taxon>
        <taxon>Anaeromyces</taxon>
    </lineage>
</organism>
<sequence>MSSFQTGTKAAVLAAISFSIPSLVSTYRERLGLTELKVSKAKFNENVLFKYQVPELKVLSPYYTVVTHMFHHKDLEHFLWNMYTLTSSTLYLDVGFEQTAFLFIGGGITGLLTHIFKWKSKLTLSPEPADNINSVSVMDTLLPKELPQGLSKIINEDNFKNVRDSYNQVRNQLTNKVFSICGSSAGVYALVGAETVQIVCDLFKTIFGHGNSRRRKSIKNKESEYGREEAEEEEEDKNKQVDKLVTLEVNAFSRVNWLIAEILALLRSNESLKHDKILNLAHMNGFIFGATVMVIWKLQNLFGISL</sequence>
<comment type="caution">
    <text evidence="7">The sequence shown here is derived from an EMBL/GenBank/DDBJ whole genome shotgun (WGS) entry which is preliminary data.</text>
</comment>
<dbReference type="Proteomes" id="UP000193944">
    <property type="component" value="Unassembled WGS sequence"/>
</dbReference>